<evidence type="ECO:0008006" key="3">
    <source>
        <dbReference type="Google" id="ProtNLM"/>
    </source>
</evidence>
<evidence type="ECO:0000313" key="1">
    <source>
        <dbReference type="EMBL" id="CAK9311537.1"/>
    </source>
</evidence>
<name>A0ABP0XTQ7_9ROSI</name>
<evidence type="ECO:0000313" key="2">
    <source>
        <dbReference type="Proteomes" id="UP001642487"/>
    </source>
</evidence>
<dbReference type="EMBL" id="OZ021744">
    <property type="protein sequence ID" value="CAK9311537.1"/>
    <property type="molecule type" value="Genomic_DNA"/>
</dbReference>
<dbReference type="InterPro" id="IPR038765">
    <property type="entry name" value="Papain-like_cys_pep_sf"/>
</dbReference>
<gene>
    <name evidence="1" type="ORF">CITCOLO1_LOCUS3197</name>
</gene>
<protein>
    <recommendedName>
        <fullName evidence="3">Ubiquitin-like protease family profile domain-containing protein</fullName>
    </recommendedName>
</protein>
<sequence>MHQRIGNNIWTTYLGVHKAYLVACTEVDTMYALVNLENHWFIVTVDMNDGILLVYDSKPSYISIERWSSFGLLARPYQVCYDYFFNVPSKTNTLSFASTNKQTATTSYSKYYDGMDRPLFSKPLDDTVCSSTPSHNEFAKPKAIKRTFAKVKSGICAYSFCIDRAVG</sequence>
<proteinExistence type="predicted"/>
<reference evidence="1 2" key="1">
    <citation type="submission" date="2024-03" db="EMBL/GenBank/DDBJ databases">
        <authorList>
            <person name="Gkanogiannis A."/>
            <person name="Becerra Lopez-Lavalle L."/>
        </authorList>
    </citation>
    <scope>NUCLEOTIDE SEQUENCE [LARGE SCALE GENOMIC DNA]</scope>
</reference>
<dbReference type="Proteomes" id="UP001642487">
    <property type="component" value="Chromosome 10"/>
</dbReference>
<accession>A0ABP0XTQ7</accession>
<organism evidence="1 2">
    <name type="scientific">Citrullus colocynthis</name>
    <name type="common">colocynth</name>
    <dbReference type="NCBI Taxonomy" id="252529"/>
    <lineage>
        <taxon>Eukaryota</taxon>
        <taxon>Viridiplantae</taxon>
        <taxon>Streptophyta</taxon>
        <taxon>Embryophyta</taxon>
        <taxon>Tracheophyta</taxon>
        <taxon>Spermatophyta</taxon>
        <taxon>Magnoliopsida</taxon>
        <taxon>eudicotyledons</taxon>
        <taxon>Gunneridae</taxon>
        <taxon>Pentapetalae</taxon>
        <taxon>rosids</taxon>
        <taxon>fabids</taxon>
        <taxon>Cucurbitales</taxon>
        <taxon>Cucurbitaceae</taxon>
        <taxon>Benincaseae</taxon>
        <taxon>Citrullus</taxon>
    </lineage>
</organism>
<dbReference type="SUPFAM" id="SSF54001">
    <property type="entry name" value="Cysteine proteinases"/>
    <property type="match status" value="1"/>
</dbReference>
<keyword evidence="2" id="KW-1185">Reference proteome</keyword>